<comment type="function">
    <text evidence="3">Probably deamidates glutamine residues to glutamate on methyl-accepting chemotaxis receptors (MCPs), playing an important role in chemotaxis.</text>
</comment>
<dbReference type="RefSeq" id="WP_044346978.1">
    <property type="nucleotide sequence ID" value="NZ_AZAC01000004.1"/>
</dbReference>
<evidence type="ECO:0000256" key="2">
    <source>
        <dbReference type="ARBA" id="ARBA00022801"/>
    </source>
</evidence>
<dbReference type="STRING" id="1429043.X474_04655"/>
<dbReference type="SUPFAM" id="SSF64438">
    <property type="entry name" value="CNF1/YfiH-like putative cysteine hydrolases"/>
    <property type="match status" value="1"/>
</dbReference>
<dbReference type="EC" id="3.5.1.44" evidence="3"/>
<gene>
    <name evidence="3" type="primary">cheD</name>
    <name evidence="4" type="ORF">X474_04655</name>
</gene>
<dbReference type="InterPro" id="IPR011324">
    <property type="entry name" value="Cytotoxic_necrot_fac-like_cat"/>
</dbReference>
<dbReference type="InParanoid" id="A0A0D2HXP5"/>
<dbReference type="HAMAP" id="MF_01440">
    <property type="entry name" value="CheD"/>
    <property type="match status" value="1"/>
</dbReference>
<comment type="caution">
    <text evidence="4">The sequence shown here is derived from an EMBL/GenBank/DDBJ whole genome shotgun (WGS) entry which is preliminary data.</text>
</comment>
<dbReference type="EMBL" id="AZAC01000004">
    <property type="protein sequence ID" value="KIX15073.1"/>
    <property type="molecule type" value="Genomic_DNA"/>
</dbReference>
<dbReference type="CDD" id="cd16352">
    <property type="entry name" value="CheD"/>
    <property type="match status" value="1"/>
</dbReference>
<dbReference type="OrthoDB" id="9807202at2"/>
<evidence type="ECO:0000256" key="1">
    <source>
        <dbReference type="ARBA" id="ARBA00022500"/>
    </source>
</evidence>
<keyword evidence="5" id="KW-1185">Reference proteome</keyword>
<dbReference type="PANTHER" id="PTHR35147:SF1">
    <property type="entry name" value="CHEMORECEPTOR GLUTAMINE DEAMIDASE CHED-RELATED"/>
    <property type="match status" value="1"/>
</dbReference>
<evidence type="ECO:0000313" key="5">
    <source>
        <dbReference type="Proteomes" id="UP000032233"/>
    </source>
</evidence>
<dbReference type="GO" id="GO:0006935">
    <property type="term" value="P:chemotaxis"/>
    <property type="evidence" value="ECO:0007669"/>
    <property type="project" value="UniProtKB-UniRule"/>
</dbReference>
<dbReference type="Pfam" id="PF03975">
    <property type="entry name" value="CheD"/>
    <property type="match status" value="1"/>
</dbReference>
<dbReference type="Proteomes" id="UP000032233">
    <property type="component" value="Unassembled WGS sequence"/>
</dbReference>
<protein>
    <recommendedName>
        <fullName evidence="3">Probable chemoreceptor glutamine deamidase CheD</fullName>
        <ecNumber evidence="3">3.5.1.44</ecNumber>
    </recommendedName>
</protein>
<accession>A0A0D2HXP5</accession>
<evidence type="ECO:0000256" key="3">
    <source>
        <dbReference type="HAMAP-Rule" id="MF_01440"/>
    </source>
</evidence>
<dbReference type="PANTHER" id="PTHR35147">
    <property type="entry name" value="CHEMORECEPTOR GLUTAMINE DEAMIDASE CHED-RELATED"/>
    <property type="match status" value="1"/>
</dbReference>
<reference evidence="4 5" key="1">
    <citation type="submission" date="2013-11" db="EMBL/GenBank/DDBJ databases">
        <title>Metagenomic analysis of a methanogenic consortium involved in long chain n-alkane degradation.</title>
        <authorList>
            <person name="Davidova I.A."/>
            <person name="Callaghan A.V."/>
            <person name="Wawrik B."/>
            <person name="Pruitt S."/>
            <person name="Marks C."/>
            <person name="Duncan K.E."/>
            <person name="Suflita J.M."/>
        </authorList>
    </citation>
    <scope>NUCLEOTIDE SEQUENCE [LARGE SCALE GENOMIC DNA]</scope>
    <source>
        <strain evidence="4 5">SPR</strain>
    </source>
</reference>
<keyword evidence="2 3" id="KW-0378">Hydrolase</keyword>
<comment type="similarity">
    <text evidence="3">Belongs to the CheD family.</text>
</comment>
<dbReference type="PATRIC" id="fig|1429043.3.peg.992"/>
<proteinExistence type="inferred from homology"/>
<dbReference type="InterPro" id="IPR005659">
    <property type="entry name" value="Chemorcpt_Glu_NH3ase_CheD"/>
</dbReference>
<evidence type="ECO:0000313" key="4">
    <source>
        <dbReference type="EMBL" id="KIX15073.1"/>
    </source>
</evidence>
<comment type="catalytic activity">
    <reaction evidence="3">
        <text>L-glutaminyl-[protein] + H2O = L-glutamyl-[protein] + NH4(+)</text>
        <dbReference type="Rhea" id="RHEA:16441"/>
        <dbReference type="Rhea" id="RHEA-COMP:10207"/>
        <dbReference type="Rhea" id="RHEA-COMP:10208"/>
        <dbReference type="ChEBI" id="CHEBI:15377"/>
        <dbReference type="ChEBI" id="CHEBI:28938"/>
        <dbReference type="ChEBI" id="CHEBI:29973"/>
        <dbReference type="ChEBI" id="CHEBI:30011"/>
        <dbReference type="EC" id="3.5.1.44"/>
    </reaction>
</comment>
<dbReference type="GO" id="GO:0050568">
    <property type="term" value="F:protein-glutamine glutaminase activity"/>
    <property type="evidence" value="ECO:0007669"/>
    <property type="project" value="UniProtKB-UniRule"/>
</dbReference>
<dbReference type="InterPro" id="IPR038592">
    <property type="entry name" value="CheD-like_sf"/>
</dbReference>
<keyword evidence="1 3" id="KW-0145">Chemotaxis</keyword>
<sequence>MKPRITVGVGDVAVSDDTSKEIVTFSLGSCIGVVLYDPRVKVGGLLHIMLPDSNLNLERATKQPAVFADTGLPILFRSAYALGAKKGRMRVVLVGGSQVMDATGHFNIGKRNYTAVRKIFWRNNVLVDAEDIGGNVNRTVGIDVATGQVWVKTNGMEVKAL</sequence>
<organism evidence="4 5">
    <name type="scientific">Dethiosulfatarculus sandiegensis</name>
    <dbReference type="NCBI Taxonomy" id="1429043"/>
    <lineage>
        <taxon>Bacteria</taxon>
        <taxon>Pseudomonadati</taxon>
        <taxon>Thermodesulfobacteriota</taxon>
        <taxon>Desulfarculia</taxon>
        <taxon>Desulfarculales</taxon>
        <taxon>Desulfarculaceae</taxon>
        <taxon>Dethiosulfatarculus</taxon>
    </lineage>
</organism>
<dbReference type="Gene3D" id="3.30.1330.200">
    <property type="match status" value="1"/>
</dbReference>
<dbReference type="AlphaFoldDB" id="A0A0D2HXP5"/>
<name>A0A0D2HXP5_9BACT</name>